<organism evidence="1 2">
    <name type="scientific">Stakelama marina</name>
    <dbReference type="NCBI Taxonomy" id="2826939"/>
    <lineage>
        <taxon>Bacteria</taxon>
        <taxon>Pseudomonadati</taxon>
        <taxon>Pseudomonadota</taxon>
        <taxon>Alphaproteobacteria</taxon>
        <taxon>Sphingomonadales</taxon>
        <taxon>Sphingomonadaceae</taxon>
        <taxon>Stakelama</taxon>
    </lineage>
</organism>
<dbReference type="EMBL" id="JAGRQC010000003">
    <property type="protein sequence ID" value="MBR0552805.1"/>
    <property type="molecule type" value="Genomic_DNA"/>
</dbReference>
<reference evidence="1" key="1">
    <citation type="submission" date="2021-04" db="EMBL/GenBank/DDBJ databases">
        <title>Ouciella asimina sp. nov., isolated from the surface seawater in the hydrothermal field of Okinawa Trough.</title>
        <authorList>
            <person name="Shuang W."/>
        </authorList>
    </citation>
    <scope>NUCLEOTIDE SEQUENCE</scope>
    <source>
        <strain evidence="1">LXI357</strain>
    </source>
</reference>
<dbReference type="AlphaFoldDB" id="A0A8T4II86"/>
<keyword evidence="2" id="KW-1185">Reference proteome</keyword>
<sequence length="125" mass="14103">MTARGTRHVLLCDLKDDPRSFERYEAWHAAGAVPKAVVRSIHAADIRAMEIYRCGPRLVMVMETGPGFDPAAKRRADAADPDVQAWERLMDEFQQQLAWAGPDQKWVPAARIFSLDEQPQAAETR</sequence>
<dbReference type="InterPro" id="IPR008000">
    <property type="entry name" value="Rham/fucose_mutarotase"/>
</dbReference>
<dbReference type="Proteomes" id="UP000676996">
    <property type="component" value="Unassembled WGS sequence"/>
</dbReference>
<gene>
    <name evidence="1" type="ORF">J7S20_09840</name>
</gene>
<dbReference type="Pfam" id="PF05336">
    <property type="entry name" value="rhaM"/>
    <property type="match status" value="1"/>
</dbReference>
<dbReference type="RefSeq" id="WP_284054074.1">
    <property type="nucleotide sequence ID" value="NZ_JAGRQC010000003.1"/>
</dbReference>
<comment type="caution">
    <text evidence="1">The sequence shown here is derived from an EMBL/GenBank/DDBJ whole genome shotgun (WGS) entry which is preliminary data.</text>
</comment>
<dbReference type="PANTHER" id="PTHR43239:SF1">
    <property type="entry name" value="UPF0734 PROTEIN DDB_G0273871_DDB_G0273177"/>
    <property type="match status" value="1"/>
</dbReference>
<accession>A0A8T4II86</accession>
<evidence type="ECO:0000313" key="1">
    <source>
        <dbReference type="EMBL" id="MBR0552805.1"/>
    </source>
</evidence>
<dbReference type="InterPro" id="IPR052996">
    <property type="entry name" value="Carb_Metab_Mutarotase"/>
</dbReference>
<proteinExistence type="predicted"/>
<evidence type="ECO:0000313" key="2">
    <source>
        <dbReference type="Proteomes" id="UP000676996"/>
    </source>
</evidence>
<dbReference type="GO" id="GO:0016857">
    <property type="term" value="F:racemase and epimerase activity, acting on carbohydrates and derivatives"/>
    <property type="evidence" value="ECO:0007669"/>
    <property type="project" value="InterPro"/>
</dbReference>
<dbReference type="Gene3D" id="3.30.70.100">
    <property type="match status" value="1"/>
</dbReference>
<name>A0A8T4II86_9SPHN</name>
<protein>
    <submittedName>
        <fullName evidence="1">L-rhamnose mutarotase</fullName>
    </submittedName>
</protein>
<dbReference type="SUPFAM" id="SSF54909">
    <property type="entry name" value="Dimeric alpha+beta barrel"/>
    <property type="match status" value="1"/>
</dbReference>
<dbReference type="InterPro" id="IPR011008">
    <property type="entry name" value="Dimeric_a/b-barrel"/>
</dbReference>
<dbReference type="PANTHER" id="PTHR43239">
    <property type="entry name" value="UPF0734 PROTEIN DDB_G0273871/DDB_G0273177"/>
    <property type="match status" value="1"/>
</dbReference>